<comment type="caution">
    <text evidence="2">The sequence shown here is derived from an EMBL/GenBank/DDBJ whole genome shotgun (WGS) entry which is preliminary data.</text>
</comment>
<feature type="signal peptide" evidence="1">
    <location>
        <begin position="1"/>
        <end position="18"/>
    </location>
</feature>
<dbReference type="AlphaFoldDB" id="A0A7K1GK62"/>
<proteinExistence type="predicted"/>
<evidence type="ECO:0000256" key="1">
    <source>
        <dbReference type="SAM" id="SignalP"/>
    </source>
</evidence>
<dbReference type="EMBL" id="WMJY01000008">
    <property type="protein sequence ID" value="MTH29275.1"/>
    <property type="molecule type" value="Genomic_DNA"/>
</dbReference>
<feature type="chain" id="PRO_5029675638" evidence="1">
    <location>
        <begin position="19"/>
        <end position="233"/>
    </location>
</feature>
<dbReference type="Proteomes" id="UP000488936">
    <property type="component" value="Unassembled WGS sequence"/>
</dbReference>
<dbReference type="RefSeq" id="WP_155035255.1">
    <property type="nucleotide sequence ID" value="NZ_JAYMMG010000027.1"/>
</dbReference>
<accession>A0A7K1GK62</accession>
<protein>
    <submittedName>
        <fullName evidence="2">Uncharacterized protein</fullName>
    </submittedName>
</protein>
<reference evidence="2 3" key="1">
    <citation type="journal article" date="2006" name="Int. J. Syst. Evol. Microbiol.">
        <title>Myroides pelagicus sp. nov., isolated from seawater in Thailand.</title>
        <authorList>
            <person name="Yoon J."/>
            <person name="Maneerat S."/>
            <person name="Kawai F."/>
            <person name="Yokota A."/>
        </authorList>
    </citation>
    <scope>NUCLEOTIDE SEQUENCE [LARGE SCALE GENOMIC DNA]</scope>
    <source>
        <strain evidence="2 3">SM1T</strain>
    </source>
</reference>
<gene>
    <name evidence="2" type="ORF">GJV77_04980</name>
</gene>
<sequence>MFKKSTILFILLTTGVSAQEITQTSTLKSQVNIAFKDNTPYQGVLQTMQGSYKVKTNYDENGYKLDVHYYTEESNQLVASIMYLINNYVSKKIYYSDITPYASYKVKDGVLEDQYTLYENEEVKYEATFDKGVLIEGTVALKDIGILPNYIGQRNNRETYTVLSLDKKTLKIVIKDSQTDEIVYQEKTKIKKNKEFINAINTKLITPSNLYPDHPINHWDNRQDEKPLLKSDL</sequence>
<evidence type="ECO:0000313" key="2">
    <source>
        <dbReference type="EMBL" id="MTH29275.1"/>
    </source>
</evidence>
<keyword evidence="3" id="KW-1185">Reference proteome</keyword>
<name>A0A7K1GK62_9FLAO</name>
<keyword evidence="1" id="KW-0732">Signal</keyword>
<evidence type="ECO:0000313" key="3">
    <source>
        <dbReference type="Proteomes" id="UP000488936"/>
    </source>
</evidence>
<organism evidence="2 3">
    <name type="scientific">Myroides pelagicus</name>
    <dbReference type="NCBI Taxonomy" id="270914"/>
    <lineage>
        <taxon>Bacteria</taxon>
        <taxon>Pseudomonadati</taxon>
        <taxon>Bacteroidota</taxon>
        <taxon>Flavobacteriia</taxon>
        <taxon>Flavobacteriales</taxon>
        <taxon>Flavobacteriaceae</taxon>
        <taxon>Myroides</taxon>
    </lineage>
</organism>